<dbReference type="EMBL" id="FOIC01000002">
    <property type="protein sequence ID" value="SES84833.1"/>
    <property type="molecule type" value="Genomic_DNA"/>
</dbReference>
<protein>
    <recommendedName>
        <fullName evidence="1">C2H2-type domain-containing protein</fullName>
    </recommendedName>
</protein>
<evidence type="ECO:0000313" key="4">
    <source>
        <dbReference type="Proteomes" id="UP000199320"/>
    </source>
</evidence>
<organism evidence="3 4">
    <name type="scientific">Natrinema hispanicum</name>
    <dbReference type="NCBI Taxonomy" id="392421"/>
    <lineage>
        <taxon>Archaea</taxon>
        <taxon>Methanobacteriati</taxon>
        <taxon>Methanobacteriota</taxon>
        <taxon>Stenosarchaea group</taxon>
        <taxon>Halobacteria</taxon>
        <taxon>Halobacteriales</taxon>
        <taxon>Natrialbaceae</taxon>
        <taxon>Natrinema</taxon>
    </lineage>
</organism>
<reference evidence="4 5" key="1">
    <citation type="submission" date="2016-10" db="EMBL/GenBank/DDBJ databases">
        <authorList>
            <person name="Varghese N."/>
            <person name="Submissions S."/>
        </authorList>
    </citation>
    <scope>NUCLEOTIDE SEQUENCE [LARGE SCALE GENOMIC DNA]</scope>
    <source>
        <strain evidence="2 5">CDM_1</strain>
        <strain evidence="4">CDM_6</strain>
    </source>
</reference>
<evidence type="ECO:0000259" key="1">
    <source>
        <dbReference type="PROSITE" id="PS00028"/>
    </source>
</evidence>
<dbReference type="EMBL" id="FMZP01000001">
    <property type="protein sequence ID" value="SDC05208.1"/>
    <property type="molecule type" value="Genomic_DNA"/>
</dbReference>
<sequence length="70" mass="8058">MHMHPITVFLEHSDGEDMPFQPPVECPICRETLALDRTLEEHLVGSHTPLEVARQFAAVHESNRLRRLSE</sequence>
<accession>A0A1H9ZSS3</accession>
<dbReference type="PROSITE" id="PS00028">
    <property type="entry name" value="ZINC_FINGER_C2H2_1"/>
    <property type="match status" value="1"/>
</dbReference>
<name>A0A1H9ZSS3_9EURY</name>
<reference evidence="3" key="2">
    <citation type="submission" date="2016-10" db="EMBL/GenBank/DDBJ databases">
        <authorList>
            <person name="de Groot N.N."/>
        </authorList>
    </citation>
    <scope>NUCLEOTIDE SEQUENCE [LARGE SCALE GENOMIC DNA]</scope>
    <source>
        <strain evidence="3">CDM_6</strain>
    </source>
</reference>
<dbReference type="AlphaFoldDB" id="A0A1H9ZSS3"/>
<gene>
    <name evidence="3" type="ORF">SAMN04488694_102103</name>
    <name evidence="2" type="ORF">SAMN05192552_1001246</name>
</gene>
<dbReference type="InterPro" id="IPR013087">
    <property type="entry name" value="Znf_C2H2_type"/>
</dbReference>
<keyword evidence="4" id="KW-1185">Reference proteome</keyword>
<dbReference type="Proteomes" id="UP000324021">
    <property type="component" value="Unassembled WGS sequence"/>
</dbReference>
<evidence type="ECO:0000313" key="5">
    <source>
        <dbReference type="Proteomes" id="UP000324021"/>
    </source>
</evidence>
<feature type="domain" description="C2H2-type" evidence="1">
    <location>
        <begin position="26"/>
        <end position="47"/>
    </location>
</feature>
<evidence type="ECO:0000313" key="3">
    <source>
        <dbReference type="EMBL" id="SES84833.1"/>
    </source>
</evidence>
<evidence type="ECO:0000313" key="2">
    <source>
        <dbReference type="EMBL" id="SDC05208.1"/>
    </source>
</evidence>
<proteinExistence type="predicted"/>
<dbReference type="Proteomes" id="UP000199320">
    <property type="component" value="Unassembled WGS sequence"/>
</dbReference>